<proteinExistence type="predicted"/>
<dbReference type="AlphaFoldDB" id="A0A4P9WWC6"/>
<feature type="compositionally biased region" description="Basic and acidic residues" evidence="1">
    <location>
        <begin position="219"/>
        <end position="230"/>
    </location>
</feature>
<evidence type="ECO:0000313" key="2">
    <source>
        <dbReference type="EMBL" id="RKO95506.1"/>
    </source>
</evidence>
<feature type="compositionally biased region" description="Low complexity" evidence="1">
    <location>
        <begin position="231"/>
        <end position="250"/>
    </location>
</feature>
<organism evidence="2 3">
    <name type="scientific">Caulochytrium protostelioides</name>
    <dbReference type="NCBI Taxonomy" id="1555241"/>
    <lineage>
        <taxon>Eukaryota</taxon>
        <taxon>Fungi</taxon>
        <taxon>Fungi incertae sedis</taxon>
        <taxon>Chytridiomycota</taxon>
        <taxon>Chytridiomycota incertae sedis</taxon>
        <taxon>Chytridiomycetes</taxon>
        <taxon>Caulochytriales</taxon>
        <taxon>Caulochytriaceae</taxon>
        <taxon>Caulochytrium</taxon>
    </lineage>
</organism>
<sequence length="250" mass="25486">MTALPETPAHGDTDAETAADAVSPSKPTSTPMPLPEEAEALADSAHHGADHDDVEAVDSVPVANDEAAAPSLEPKIEGWAVDASPFDLPDLGGLPAEQSESVPPLDTEAQPVAVTTTIVPPDDDELEAAAAVAIDALPAAAAIDVLRDGATEDVSWSRDESHAALSPAFSPPWQSRPMPGGLDESMATPGDLHVGEAVAVGGLYETPDAPANLKMEDADIDTHRSHHADTSADGSNNANASAHTNADAIT</sequence>
<protein>
    <submittedName>
        <fullName evidence="2">Uncharacterized protein</fullName>
    </submittedName>
</protein>
<feature type="non-terminal residue" evidence="2">
    <location>
        <position position="250"/>
    </location>
</feature>
<name>A0A4P9WWC6_9FUNG</name>
<feature type="region of interest" description="Disordered" evidence="1">
    <location>
        <begin position="1"/>
        <end position="53"/>
    </location>
</feature>
<reference evidence="3" key="1">
    <citation type="journal article" date="2018" name="Nat. Microbiol.">
        <title>Leveraging single-cell genomics to expand the fungal tree of life.</title>
        <authorList>
            <person name="Ahrendt S.R."/>
            <person name="Quandt C.A."/>
            <person name="Ciobanu D."/>
            <person name="Clum A."/>
            <person name="Salamov A."/>
            <person name="Andreopoulos B."/>
            <person name="Cheng J.F."/>
            <person name="Woyke T."/>
            <person name="Pelin A."/>
            <person name="Henrissat B."/>
            <person name="Reynolds N.K."/>
            <person name="Benny G.L."/>
            <person name="Smith M.E."/>
            <person name="James T.Y."/>
            <person name="Grigoriev I.V."/>
        </authorList>
    </citation>
    <scope>NUCLEOTIDE SEQUENCE [LARGE SCALE GENOMIC DNA]</scope>
    <source>
        <strain evidence="3">ATCC 52028</strain>
    </source>
</reference>
<evidence type="ECO:0000256" key="1">
    <source>
        <dbReference type="SAM" id="MobiDB-lite"/>
    </source>
</evidence>
<evidence type="ECO:0000313" key="3">
    <source>
        <dbReference type="Proteomes" id="UP000268535"/>
    </source>
</evidence>
<gene>
    <name evidence="2" type="ORF">CAUPRSCDRAFT_12794</name>
</gene>
<feature type="region of interest" description="Disordered" evidence="1">
    <location>
        <begin position="83"/>
        <end position="108"/>
    </location>
</feature>
<dbReference type="Proteomes" id="UP000268535">
    <property type="component" value="Unassembled WGS sequence"/>
</dbReference>
<dbReference type="EMBL" id="ML011548">
    <property type="protein sequence ID" value="RKO95506.1"/>
    <property type="molecule type" value="Genomic_DNA"/>
</dbReference>
<feature type="region of interest" description="Disordered" evidence="1">
    <location>
        <begin position="219"/>
        <end position="250"/>
    </location>
</feature>
<accession>A0A4P9WWC6</accession>
<feature type="region of interest" description="Disordered" evidence="1">
    <location>
        <begin position="157"/>
        <end position="189"/>
    </location>
</feature>